<accession>A0A8S1D368</accession>
<dbReference type="PANTHER" id="PTHR23418">
    <property type="entry name" value="ACIREDUCTONE DIOXYGENASE"/>
    <property type="match status" value="1"/>
</dbReference>
<name>A0A8S1D368_9INSE</name>
<gene>
    <name evidence="14" type="ORF">CLODIP_2_CD06377</name>
</gene>
<comment type="similarity">
    <text evidence="12">Belongs to the acireductone dioxygenase (ARD) family.</text>
</comment>
<evidence type="ECO:0000256" key="8">
    <source>
        <dbReference type="ARBA" id="ARBA00023002"/>
    </source>
</evidence>
<keyword evidence="3 12" id="KW-0963">Cytoplasm</keyword>
<dbReference type="Gene3D" id="2.60.120.10">
    <property type="entry name" value="Jelly Rolls"/>
    <property type="match status" value="1"/>
</dbReference>
<evidence type="ECO:0000313" key="14">
    <source>
        <dbReference type="EMBL" id="CAB3374551.1"/>
    </source>
</evidence>
<feature type="binding site" evidence="12">
    <location>
        <position position="113"/>
    </location>
    <ligand>
        <name>Ni(2+)</name>
        <dbReference type="ChEBI" id="CHEBI:49786"/>
        <note>for nickel-dependent acireductone dioxygenase activity</note>
    </ligand>
</feature>
<feature type="binding site" evidence="12">
    <location>
        <position position="152"/>
    </location>
    <ligand>
        <name>Fe(2+)</name>
        <dbReference type="ChEBI" id="CHEBI:29033"/>
        <note>for iron-dependent acireductone dioxygenase activity</note>
    </ligand>
</feature>
<evidence type="ECO:0000256" key="11">
    <source>
        <dbReference type="ARBA" id="ARBA00023242"/>
    </source>
</evidence>
<comment type="caution">
    <text evidence="14">The sequence shown here is derived from an EMBL/GenBank/DDBJ whole genome shotgun (WGS) entry which is preliminary data.</text>
</comment>
<dbReference type="OrthoDB" id="1867259at2759"/>
<protein>
    <recommendedName>
        <fullName evidence="12">Acireductone dioxygenase</fullName>
    </recommendedName>
    <alternativeName>
        <fullName evidence="12">Acireductone dioxygenase (Fe(2+)-requiring)</fullName>
        <shortName evidence="12">ARD'</shortName>
        <shortName evidence="12">Fe-ARD</shortName>
        <ecNumber evidence="12">1.13.11.54</ecNumber>
    </alternativeName>
    <alternativeName>
        <fullName evidence="12">Acireductone dioxygenase (Ni(2+)-requiring)</fullName>
        <shortName evidence="12">ARD</shortName>
        <shortName evidence="12">Ni-ARD</shortName>
        <ecNumber evidence="12">1.13.11.53</ecNumber>
    </alternativeName>
</protein>
<evidence type="ECO:0000256" key="10">
    <source>
        <dbReference type="ARBA" id="ARBA00023167"/>
    </source>
</evidence>
<dbReference type="EC" id="1.13.11.53" evidence="12"/>
<dbReference type="GO" id="GO:0005737">
    <property type="term" value="C:cytoplasm"/>
    <property type="evidence" value="ECO:0007669"/>
    <property type="project" value="UniProtKB-SubCell"/>
</dbReference>
<evidence type="ECO:0000256" key="5">
    <source>
        <dbReference type="ARBA" id="ARBA00022605"/>
    </source>
</evidence>
<evidence type="ECO:0000256" key="2">
    <source>
        <dbReference type="ARBA" id="ARBA00004413"/>
    </source>
</evidence>
<keyword evidence="15" id="KW-1185">Reference proteome</keyword>
<feature type="transmembrane region" description="Helical" evidence="13">
    <location>
        <begin position="6"/>
        <end position="24"/>
    </location>
</feature>
<dbReference type="GO" id="GO:0010308">
    <property type="term" value="F:acireductone dioxygenase (Ni2+-requiring) activity"/>
    <property type="evidence" value="ECO:0007669"/>
    <property type="project" value="UniProtKB-UniRule"/>
</dbReference>
<dbReference type="PANTHER" id="PTHR23418:SF0">
    <property type="entry name" value="ACIREDUCTONE DIOXYGENASE"/>
    <property type="match status" value="1"/>
</dbReference>
<feature type="binding site" evidence="12">
    <location>
        <position position="109"/>
    </location>
    <ligand>
        <name>Ni(2+)</name>
        <dbReference type="ChEBI" id="CHEBI:49786"/>
        <note>for nickel-dependent acireductone dioxygenase activity</note>
    </ligand>
</feature>
<sequence>MVLVFSYIVKTIQILLAIMVQAWFMDSSDVDQRKLHQTDPPQFVSVEELLATTGVESFKITIDADLSDPFLAKIRKERNYSYEDEITCCPEKLPNYEQKIKSFYEEHLHTDEEIRLVLDGSGYFDVRDSQDRWIRVAVGKGDLLVLPAGIYHRFTLDEKNFIQAKRYFVGEPVWTPINRPADDETSRKAYLEKLQQGFVKV</sequence>
<evidence type="ECO:0000256" key="4">
    <source>
        <dbReference type="ARBA" id="ARBA00022596"/>
    </source>
</evidence>
<comment type="pathway">
    <text evidence="12">Amino-acid biosynthesis; L-methionine biosynthesis via salvage pathway; L-methionine from S-methyl-5-thio-alpha-D-ribose 1-phosphate: step 5/6.</text>
</comment>
<dbReference type="GO" id="GO:0005886">
    <property type="term" value="C:plasma membrane"/>
    <property type="evidence" value="ECO:0007669"/>
    <property type="project" value="UniProtKB-SubCell"/>
</dbReference>
<feature type="binding site" evidence="12">
    <location>
        <position position="152"/>
    </location>
    <ligand>
        <name>Ni(2+)</name>
        <dbReference type="ChEBI" id="CHEBI:49786"/>
        <note>for nickel-dependent acireductone dioxygenase activity</note>
    </ligand>
</feature>
<dbReference type="Proteomes" id="UP000494165">
    <property type="component" value="Unassembled WGS sequence"/>
</dbReference>
<dbReference type="InterPro" id="IPR014710">
    <property type="entry name" value="RmlC-like_jellyroll"/>
</dbReference>
<dbReference type="Pfam" id="PF03079">
    <property type="entry name" value="ARD"/>
    <property type="match status" value="1"/>
</dbReference>
<keyword evidence="8 12" id="KW-0560">Oxidoreductase</keyword>
<evidence type="ECO:0000313" key="15">
    <source>
        <dbReference type="Proteomes" id="UP000494165"/>
    </source>
</evidence>
<reference evidence="14 15" key="1">
    <citation type="submission" date="2020-04" db="EMBL/GenBank/DDBJ databases">
        <authorList>
            <person name="Alioto T."/>
            <person name="Alioto T."/>
            <person name="Gomez Garrido J."/>
        </authorList>
    </citation>
    <scope>NUCLEOTIDE SEQUENCE [LARGE SCALE GENOMIC DNA]</scope>
</reference>
<keyword evidence="4 12" id="KW-0533">Nickel</keyword>
<dbReference type="InterPro" id="IPR011051">
    <property type="entry name" value="RmlC_Cupin_sf"/>
</dbReference>
<evidence type="ECO:0000256" key="13">
    <source>
        <dbReference type="SAM" id="Phobius"/>
    </source>
</evidence>
<keyword evidence="5 12" id="KW-0028">Amino-acid biosynthesis</keyword>
<dbReference type="CDD" id="cd02232">
    <property type="entry name" value="cupin_ARD"/>
    <property type="match status" value="1"/>
</dbReference>
<dbReference type="HAMAP" id="MF_03154">
    <property type="entry name" value="Salvage_MtnD_euk"/>
    <property type="match status" value="1"/>
</dbReference>
<evidence type="ECO:0000256" key="1">
    <source>
        <dbReference type="ARBA" id="ARBA00000428"/>
    </source>
</evidence>
<keyword evidence="13" id="KW-1133">Transmembrane helix</keyword>
<feature type="binding site" evidence="12">
    <location>
        <position position="109"/>
    </location>
    <ligand>
        <name>Fe(2+)</name>
        <dbReference type="ChEBI" id="CHEBI:29033"/>
        <note>for iron-dependent acireductone dioxygenase activity</note>
    </ligand>
</feature>
<dbReference type="InterPro" id="IPR004313">
    <property type="entry name" value="ARD"/>
</dbReference>
<keyword evidence="13" id="KW-0472">Membrane</keyword>
<evidence type="ECO:0000256" key="6">
    <source>
        <dbReference type="ARBA" id="ARBA00022723"/>
    </source>
</evidence>
<keyword evidence="13" id="KW-0812">Transmembrane</keyword>
<comment type="cofactor">
    <cofactor evidence="12">
        <name>Fe(2+)</name>
        <dbReference type="ChEBI" id="CHEBI:29033"/>
    </cofactor>
    <cofactor evidence="12">
        <name>Ni(2+)</name>
        <dbReference type="ChEBI" id="CHEBI:49786"/>
    </cofactor>
    <text evidence="12">Binds either 1 Fe or Ni cation per monomer. Iron-binding promotes an acireductone dioxygenase reaction producing 2-keto-4-methylthiobutyrate, while nickel-binding promotes an acireductone dioxygenase reaction producing 3-(methylsulfanyl)propanoate.</text>
</comment>
<feature type="binding site" evidence="12">
    <location>
        <position position="107"/>
    </location>
    <ligand>
        <name>Fe(2+)</name>
        <dbReference type="ChEBI" id="CHEBI:29033"/>
        <note>for iron-dependent acireductone dioxygenase activity</note>
    </ligand>
</feature>
<dbReference type="GO" id="GO:0005506">
    <property type="term" value="F:iron ion binding"/>
    <property type="evidence" value="ECO:0007669"/>
    <property type="project" value="UniProtKB-UniRule"/>
</dbReference>
<dbReference type="GO" id="GO:0019509">
    <property type="term" value="P:L-methionine salvage from methylthioadenosine"/>
    <property type="evidence" value="ECO:0007669"/>
    <property type="project" value="UniProtKB-UniRule"/>
</dbReference>
<dbReference type="GO" id="GO:0010309">
    <property type="term" value="F:acireductone dioxygenase [iron(II)-requiring] activity"/>
    <property type="evidence" value="ECO:0007669"/>
    <property type="project" value="UniProtKB-UniRule"/>
</dbReference>
<evidence type="ECO:0000256" key="7">
    <source>
        <dbReference type="ARBA" id="ARBA00022964"/>
    </source>
</evidence>
<keyword evidence="9 12" id="KW-0408">Iron</keyword>
<comment type="subcellular location">
    <subcellularLocation>
        <location evidence="2">Cell membrane</location>
        <topology evidence="2">Peripheral membrane protein</topology>
        <orientation evidence="2">Cytoplasmic side</orientation>
    </subcellularLocation>
    <subcellularLocation>
        <location evidence="12">Cytoplasm</location>
    </subcellularLocation>
    <subcellularLocation>
        <location evidence="12">Nucleus</location>
    </subcellularLocation>
</comment>
<organism evidence="14 15">
    <name type="scientific">Cloeon dipterum</name>
    <dbReference type="NCBI Taxonomy" id="197152"/>
    <lineage>
        <taxon>Eukaryota</taxon>
        <taxon>Metazoa</taxon>
        <taxon>Ecdysozoa</taxon>
        <taxon>Arthropoda</taxon>
        <taxon>Hexapoda</taxon>
        <taxon>Insecta</taxon>
        <taxon>Pterygota</taxon>
        <taxon>Palaeoptera</taxon>
        <taxon>Ephemeroptera</taxon>
        <taxon>Pisciforma</taxon>
        <taxon>Baetidae</taxon>
        <taxon>Cloeon</taxon>
    </lineage>
</organism>
<dbReference type="EMBL" id="CADEPI010000100">
    <property type="protein sequence ID" value="CAB3374551.1"/>
    <property type="molecule type" value="Genomic_DNA"/>
</dbReference>
<dbReference type="GO" id="GO:0016151">
    <property type="term" value="F:nickel cation binding"/>
    <property type="evidence" value="ECO:0007669"/>
    <property type="project" value="UniProtKB-UniRule"/>
</dbReference>
<evidence type="ECO:0000256" key="9">
    <source>
        <dbReference type="ARBA" id="ARBA00023004"/>
    </source>
</evidence>
<keyword evidence="11 12" id="KW-0539">Nucleus</keyword>
<keyword evidence="10 12" id="KW-0486">Methionine biosynthesis</keyword>
<dbReference type="FunFam" id="2.60.120.10:FF:000031">
    <property type="entry name" value="1,2-dihydroxy-3-keto-5-methylthiopentene dioxygenase"/>
    <property type="match status" value="1"/>
</dbReference>
<keyword evidence="6 12" id="KW-0479">Metal-binding</keyword>
<comment type="catalytic activity">
    <reaction evidence="12">
        <text>1,2-dihydroxy-5-(methylsulfanyl)pent-1-en-3-one + O2 = 3-(methylsulfanyl)propanoate + CO + formate + 2 H(+)</text>
        <dbReference type="Rhea" id="RHEA:14161"/>
        <dbReference type="ChEBI" id="CHEBI:15378"/>
        <dbReference type="ChEBI" id="CHEBI:15379"/>
        <dbReference type="ChEBI" id="CHEBI:15740"/>
        <dbReference type="ChEBI" id="CHEBI:17245"/>
        <dbReference type="ChEBI" id="CHEBI:49016"/>
        <dbReference type="ChEBI" id="CHEBI:49252"/>
        <dbReference type="EC" id="1.13.11.53"/>
    </reaction>
</comment>
<keyword evidence="7 12" id="KW-0223">Dioxygenase</keyword>
<proteinExistence type="inferred from homology"/>
<feature type="binding site" evidence="12">
    <location>
        <position position="107"/>
    </location>
    <ligand>
        <name>Ni(2+)</name>
        <dbReference type="ChEBI" id="CHEBI:49786"/>
        <note>for nickel-dependent acireductone dioxygenase activity</note>
    </ligand>
</feature>
<comment type="catalytic activity">
    <reaction evidence="1 12">
        <text>1,2-dihydroxy-5-(methylsulfanyl)pent-1-en-3-one + O2 = 4-methylsulfanyl-2-oxobutanoate + formate + 2 H(+)</text>
        <dbReference type="Rhea" id="RHEA:24504"/>
        <dbReference type="ChEBI" id="CHEBI:15378"/>
        <dbReference type="ChEBI" id="CHEBI:15379"/>
        <dbReference type="ChEBI" id="CHEBI:15740"/>
        <dbReference type="ChEBI" id="CHEBI:16723"/>
        <dbReference type="ChEBI" id="CHEBI:49252"/>
        <dbReference type="EC" id="1.13.11.54"/>
    </reaction>
</comment>
<dbReference type="InterPro" id="IPR027496">
    <property type="entry name" value="ARD_euk"/>
</dbReference>
<dbReference type="AlphaFoldDB" id="A0A8S1D368"/>
<dbReference type="EC" id="1.13.11.54" evidence="12"/>
<dbReference type="SUPFAM" id="SSF51182">
    <property type="entry name" value="RmlC-like cupins"/>
    <property type="match status" value="1"/>
</dbReference>
<feature type="binding site" evidence="12">
    <location>
        <position position="113"/>
    </location>
    <ligand>
        <name>Fe(2+)</name>
        <dbReference type="ChEBI" id="CHEBI:29033"/>
        <note>for iron-dependent acireductone dioxygenase activity</note>
    </ligand>
</feature>
<evidence type="ECO:0000256" key="12">
    <source>
        <dbReference type="HAMAP-Rule" id="MF_03154"/>
    </source>
</evidence>
<dbReference type="GO" id="GO:0005634">
    <property type="term" value="C:nucleus"/>
    <property type="evidence" value="ECO:0007669"/>
    <property type="project" value="UniProtKB-SubCell"/>
</dbReference>
<evidence type="ECO:0000256" key="3">
    <source>
        <dbReference type="ARBA" id="ARBA00022490"/>
    </source>
</evidence>
<comment type="function">
    <text evidence="12">Catalyzes 2 different reactions between oxygen and the acireductone 1,2-dihydroxy-3-keto-5-methylthiopentene (DHK-MTPene) depending upon the metal bound in the active site. Fe-containing acireductone dioxygenase (Fe-ARD) produces formate and 2-keto-4-methylthiobutyrate (KMTB), the alpha-ketoacid precursor of methionine in the methionine recycle pathway. Ni-containing acireductone dioxygenase (Ni-ARD) produces methylthiopropionate, carbon monoxide and formate, and does not lie on the methionine recycle pathway.</text>
</comment>